<organism evidence="2 3">
    <name type="scientific">Mesonia aestuariivivens</name>
    <dbReference type="NCBI Taxonomy" id="2796128"/>
    <lineage>
        <taxon>Bacteria</taxon>
        <taxon>Pseudomonadati</taxon>
        <taxon>Bacteroidota</taxon>
        <taxon>Flavobacteriia</taxon>
        <taxon>Flavobacteriales</taxon>
        <taxon>Flavobacteriaceae</taxon>
        <taxon>Mesonia</taxon>
    </lineage>
</organism>
<evidence type="ECO:0000313" key="3">
    <source>
        <dbReference type="Proteomes" id="UP000719267"/>
    </source>
</evidence>
<comment type="caution">
    <text evidence="2">The sequence shown here is derived from an EMBL/GenBank/DDBJ whole genome shotgun (WGS) entry which is preliminary data.</text>
</comment>
<dbReference type="Proteomes" id="UP000719267">
    <property type="component" value="Unassembled WGS sequence"/>
</dbReference>
<keyword evidence="3" id="KW-1185">Reference proteome</keyword>
<reference evidence="2 3" key="1">
    <citation type="submission" date="2021-07" db="EMBL/GenBank/DDBJ databases">
        <title>Mesonia aestuariivivens sp. nov., isolated from a tidal flat.</title>
        <authorList>
            <person name="Kim Y.-O."/>
            <person name="Yoon J.-H."/>
        </authorList>
    </citation>
    <scope>NUCLEOTIDE SEQUENCE [LARGE SCALE GENOMIC DNA]</scope>
    <source>
        <strain evidence="2 3">JHPTF-M18</strain>
    </source>
</reference>
<accession>A0ABS6W581</accession>
<keyword evidence="1" id="KW-0175">Coiled coil</keyword>
<protein>
    <submittedName>
        <fullName evidence="2">Uncharacterized protein</fullName>
    </submittedName>
</protein>
<dbReference type="RefSeq" id="WP_219040563.1">
    <property type="nucleotide sequence ID" value="NZ_JAHWDF010000011.1"/>
</dbReference>
<name>A0ABS6W581_9FLAO</name>
<evidence type="ECO:0000313" key="2">
    <source>
        <dbReference type="EMBL" id="MBW2962278.1"/>
    </source>
</evidence>
<gene>
    <name evidence="2" type="ORF">KW502_10745</name>
</gene>
<evidence type="ECO:0000256" key="1">
    <source>
        <dbReference type="SAM" id="Coils"/>
    </source>
</evidence>
<proteinExistence type="predicted"/>
<dbReference type="EMBL" id="JAHWDF010000011">
    <property type="protein sequence ID" value="MBW2962278.1"/>
    <property type="molecule type" value="Genomic_DNA"/>
</dbReference>
<feature type="coiled-coil region" evidence="1">
    <location>
        <begin position="65"/>
        <end position="92"/>
    </location>
</feature>
<sequence>MITKEEAQTLRELTGHDYTGQLDEFFRAKNIRNRKNEFYSKQMLGKVFSGLLANKKVETGIWQFVENLVAKKKAEDEKRNSLLKEAKNLTNVQEAS</sequence>